<dbReference type="PROSITE" id="PS51257">
    <property type="entry name" value="PROKAR_LIPOPROTEIN"/>
    <property type="match status" value="1"/>
</dbReference>
<gene>
    <name evidence="2" type="ORF">PQO05_15190</name>
</gene>
<evidence type="ECO:0000313" key="2">
    <source>
        <dbReference type="EMBL" id="WCT10077.1"/>
    </source>
</evidence>
<name>A0ABY7T2X9_9SPHI</name>
<dbReference type="RefSeq" id="WP_273628181.1">
    <property type="nucleotide sequence ID" value="NZ_CP117167.1"/>
</dbReference>
<feature type="chain" id="PRO_5045307761" description="YXWGXW repeat-containing protein" evidence="1">
    <location>
        <begin position="23"/>
        <end position="96"/>
    </location>
</feature>
<sequence>MKAATKLILGLGLVGTLFTSCAGDYYVSERPAEPYYVRPASPYADAYWVPGEWAWRGNRYVYVNGYYTHARHNHVYVAGYWRHTNRGHVWVHGHWR</sequence>
<evidence type="ECO:0008006" key="4">
    <source>
        <dbReference type="Google" id="ProtNLM"/>
    </source>
</evidence>
<feature type="signal peptide" evidence="1">
    <location>
        <begin position="1"/>
        <end position="22"/>
    </location>
</feature>
<evidence type="ECO:0000313" key="3">
    <source>
        <dbReference type="Proteomes" id="UP001216139"/>
    </source>
</evidence>
<dbReference type="Proteomes" id="UP001216139">
    <property type="component" value="Chromosome"/>
</dbReference>
<protein>
    <recommendedName>
        <fullName evidence="4">YXWGXW repeat-containing protein</fullName>
    </recommendedName>
</protein>
<organism evidence="2 3">
    <name type="scientific">Mucilaginibacter jinjuensis</name>
    <dbReference type="NCBI Taxonomy" id="1176721"/>
    <lineage>
        <taxon>Bacteria</taxon>
        <taxon>Pseudomonadati</taxon>
        <taxon>Bacteroidota</taxon>
        <taxon>Sphingobacteriia</taxon>
        <taxon>Sphingobacteriales</taxon>
        <taxon>Sphingobacteriaceae</taxon>
        <taxon>Mucilaginibacter</taxon>
    </lineage>
</organism>
<dbReference type="InterPro" id="IPR024447">
    <property type="entry name" value="YXWGXW_rpt"/>
</dbReference>
<accession>A0ABY7T2X9</accession>
<dbReference type="EMBL" id="CP117167">
    <property type="protein sequence ID" value="WCT10077.1"/>
    <property type="molecule type" value="Genomic_DNA"/>
</dbReference>
<keyword evidence="3" id="KW-1185">Reference proteome</keyword>
<keyword evidence="1" id="KW-0732">Signal</keyword>
<proteinExistence type="predicted"/>
<dbReference type="Pfam" id="PF12779">
    <property type="entry name" value="WXXGXW"/>
    <property type="match status" value="2"/>
</dbReference>
<evidence type="ECO:0000256" key="1">
    <source>
        <dbReference type="SAM" id="SignalP"/>
    </source>
</evidence>
<reference evidence="2 3" key="1">
    <citation type="submission" date="2023-02" db="EMBL/GenBank/DDBJ databases">
        <title>Genome sequence of Mucilaginibacter jinjuensis strain KACC 16571.</title>
        <authorList>
            <person name="Kim S."/>
            <person name="Heo J."/>
            <person name="Kwon S.-W."/>
        </authorList>
    </citation>
    <scope>NUCLEOTIDE SEQUENCE [LARGE SCALE GENOMIC DNA]</scope>
    <source>
        <strain evidence="2 3">KACC 16571</strain>
    </source>
</reference>